<feature type="compositionally biased region" description="Polar residues" evidence="2">
    <location>
        <begin position="71"/>
        <end position="84"/>
    </location>
</feature>
<proteinExistence type="predicted"/>
<feature type="compositionally biased region" description="Polar residues" evidence="2">
    <location>
        <begin position="1"/>
        <end position="10"/>
    </location>
</feature>
<reference evidence="3" key="1">
    <citation type="journal article" date="2021" name="IMA Fungus">
        <title>Genomic characterization of three marine fungi, including Emericellopsis atlantica sp. nov. with signatures of a generalist lifestyle and marine biomass degradation.</title>
        <authorList>
            <person name="Hagestad O.C."/>
            <person name="Hou L."/>
            <person name="Andersen J.H."/>
            <person name="Hansen E.H."/>
            <person name="Altermark B."/>
            <person name="Li C."/>
            <person name="Kuhnert E."/>
            <person name="Cox R.J."/>
            <person name="Crous P.W."/>
            <person name="Spatafora J.W."/>
            <person name="Lail K."/>
            <person name="Amirebrahimi M."/>
            <person name="Lipzen A."/>
            <person name="Pangilinan J."/>
            <person name="Andreopoulos W."/>
            <person name="Hayes R.D."/>
            <person name="Ng V."/>
            <person name="Grigoriev I.V."/>
            <person name="Jackson S.A."/>
            <person name="Sutton T.D.S."/>
            <person name="Dobson A.D.W."/>
            <person name="Rama T."/>
        </authorList>
    </citation>
    <scope>NUCLEOTIDE SEQUENCE</scope>
    <source>
        <strain evidence="3">TRa3180A</strain>
    </source>
</reference>
<feature type="region of interest" description="Disordered" evidence="2">
    <location>
        <begin position="1"/>
        <end position="125"/>
    </location>
</feature>
<organism evidence="3 4">
    <name type="scientific">Calycina marina</name>
    <dbReference type="NCBI Taxonomy" id="1763456"/>
    <lineage>
        <taxon>Eukaryota</taxon>
        <taxon>Fungi</taxon>
        <taxon>Dikarya</taxon>
        <taxon>Ascomycota</taxon>
        <taxon>Pezizomycotina</taxon>
        <taxon>Leotiomycetes</taxon>
        <taxon>Helotiales</taxon>
        <taxon>Pezizellaceae</taxon>
        <taxon>Calycina</taxon>
    </lineage>
</organism>
<evidence type="ECO:0000313" key="4">
    <source>
        <dbReference type="Proteomes" id="UP000887226"/>
    </source>
</evidence>
<feature type="region of interest" description="Disordered" evidence="2">
    <location>
        <begin position="545"/>
        <end position="581"/>
    </location>
</feature>
<dbReference type="AlphaFoldDB" id="A0A9P7Z2Z3"/>
<feature type="compositionally biased region" description="Basic and acidic residues" evidence="2">
    <location>
        <begin position="52"/>
        <end position="61"/>
    </location>
</feature>
<comment type="caution">
    <text evidence="3">The sequence shown here is derived from an EMBL/GenBank/DDBJ whole genome shotgun (WGS) entry which is preliminary data.</text>
</comment>
<keyword evidence="1" id="KW-0175">Coiled coil</keyword>
<evidence type="ECO:0000313" key="3">
    <source>
        <dbReference type="EMBL" id="KAG9243875.1"/>
    </source>
</evidence>
<feature type="coiled-coil region" evidence="1">
    <location>
        <begin position="235"/>
        <end position="262"/>
    </location>
</feature>
<evidence type="ECO:0000256" key="2">
    <source>
        <dbReference type="SAM" id="MobiDB-lite"/>
    </source>
</evidence>
<sequence length="581" mass="65508">MANSAPSRPSQELKPSGLLAEPLSTICPTPGIGDGASPGPGVEFNASGHQQNYEEKPEKLTVRLSNPPLSPQTLSITQNQSITRPTRIEMPGPPPDSTEMPHLPDPINSNDNSASTCGSPGRDVPPRHDSAYYSVNCRQLKNTEPQPDIQAQQVRAQQRIRILRQKVFRSRYFLKEVRSKVHTLRQDVIVAAANLTRKVGESLATGDMGALQVIEPSYQRLQKAHDALGSEEVEHDHREAKFEDAEYDLEEEEENLIRLEHLYSSAPIEAPSVGMSTSVVDEELPAVADAYQPSESKSESDLSEISNQGRLKVDYFAKAEEAEELNGELLQLEDDFYRTTRAVEYRTQNRMDNPDDAVDFIRTYPDVYDEVVKKVKETEDELFDLRASCLEQKLFDSSQYPYTSPNALSDDILDVMENIRSRSPFRTVAADRDEPDRHVDFGDKRAYINSWLLVTLMNSAHEIMLLRAQVYNEFLSDSAWARYVFDHWNGDGGGEHTDACRDLSRMDVFHGDPWNIELSFATRLNGSWSITSRFGSTLEIDSRMADEDESSSGQFWKPDQPSGKRRFSAPPAVQWTRKNSM</sequence>
<dbReference type="Proteomes" id="UP000887226">
    <property type="component" value="Unassembled WGS sequence"/>
</dbReference>
<evidence type="ECO:0000256" key="1">
    <source>
        <dbReference type="SAM" id="Coils"/>
    </source>
</evidence>
<name>A0A9P7Z2Z3_9HELO</name>
<feature type="compositionally biased region" description="Polar residues" evidence="2">
    <location>
        <begin position="107"/>
        <end position="118"/>
    </location>
</feature>
<protein>
    <submittedName>
        <fullName evidence="3">Uncharacterized protein</fullName>
    </submittedName>
</protein>
<dbReference type="EMBL" id="MU253945">
    <property type="protein sequence ID" value="KAG9243875.1"/>
    <property type="molecule type" value="Genomic_DNA"/>
</dbReference>
<accession>A0A9P7Z2Z3</accession>
<keyword evidence="4" id="KW-1185">Reference proteome</keyword>
<dbReference type="OrthoDB" id="3553547at2759"/>
<gene>
    <name evidence="3" type="ORF">BJ878DRAFT_98878</name>
</gene>